<feature type="domain" description="OmpR/PhoB-type" evidence="6">
    <location>
        <begin position="1"/>
        <end position="105"/>
    </location>
</feature>
<evidence type="ECO:0000256" key="5">
    <source>
        <dbReference type="PROSITE-ProRule" id="PRU01091"/>
    </source>
</evidence>
<dbReference type="InterPro" id="IPR001867">
    <property type="entry name" value="OmpR/PhoB-type_DNA-bd"/>
</dbReference>
<dbReference type="SMART" id="SM01043">
    <property type="entry name" value="BTAD"/>
    <property type="match status" value="1"/>
</dbReference>
<evidence type="ECO:0000256" key="4">
    <source>
        <dbReference type="ARBA" id="ARBA00023163"/>
    </source>
</evidence>
<dbReference type="EMBL" id="JBHSIV010000013">
    <property type="protein sequence ID" value="MFC5063451.1"/>
    <property type="molecule type" value="Genomic_DNA"/>
</dbReference>
<dbReference type="InterPro" id="IPR036388">
    <property type="entry name" value="WH-like_DNA-bd_sf"/>
</dbReference>
<dbReference type="PANTHER" id="PTHR35807">
    <property type="entry name" value="TRANSCRIPTIONAL REGULATOR REDD-RELATED"/>
    <property type="match status" value="1"/>
</dbReference>
<gene>
    <name evidence="7" type="ORF">ACFPBZ_14615</name>
</gene>
<keyword evidence="2" id="KW-0805">Transcription regulation</keyword>
<dbReference type="Gene3D" id="1.10.10.10">
    <property type="entry name" value="Winged helix-like DNA-binding domain superfamily/Winged helix DNA-binding domain"/>
    <property type="match status" value="1"/>
</dbReference>
<evidence type="ECO:0000256" key="3">
    <source>
        <dbReference type="ARBA" id="ARBA00023125"/>
    </source>
</evidence>
<organism evidence="7 8">
    <name type="scientific">Actinomycetospora atypica</name>
    <dbReference type="NCBI Taxonomy" id="1290095"/>
    <lineage>
        <taxon>Bacteria</taxon>
        <taxon>Bacillati</taxon>
        <taxon>Actinomycetota</taxon>
        <taxon>Actinomycetes</taxon>
        <taxon>Pseudonocardiales</taxon>
        <taxon>Pseudonocardiaceae</taxon>
        <taxon>Actinomycetospora</taxon>
    </lineage>
</organism>
<evidence type="ECO:0000313" key="7">
    <source>
        <dbReference type="EMBL" id="MFC5063451.1"/>
    </source>
</evidence>
<keyword evidence="8" id="KW-1185">Reference proteome</keyword>
<dbReference type="SUPFAM" id="SSF46894">
    <property type="entry name" value="C-terminal effector domain of the bipartite response regulators"/>
    <property type="match status" value="1"/>
</dbReference>
<dbReference type="InterPro" id="IPR051677">
    <property type="entry name" value="AfsR-DnrI-RedD_regulator"/>
</dbReference>
<dbReference type="PANTHER" id="PTHR35807:SF1">
    <property type="entry name" value="TRANSCRIPTIONAL REGULATOR REDD"/>
    <property type="match status" value="1"/>
</dbReference>
<dbReference type="Pfam" id="PF03704">
    <property type="entry name" value="BTAD"/>
    <property type="match status" value="1"/>
</dbReference>
<evidence type="ECO:0000256" key="2">
    <source>
        <dbReference type="ARBA" id="ARBA00023015"/>
    </source>
</evidence>
<evidence type="ECO:0000259" key="6">
    <source>
        <dbReference type="PROSITE" id="PS51755"/>
    </source>
</evidence>
<reference evidence="8" key="1">
    <citation type="journal article" date="2019" name="Int. J. Syst. Evol. Microbiol.">
        <title>The Global Catalogue of Microorganisms (GCM) 10K type strain sequencing project: providing services to taxonomists for standard genome sequencing and annotation.</title>
        <authorList>
            <consortium name="The Broad Institute Genomics Platform"/>
            <consortium name="The Broad Institute Genome Sequencing Center for Infectious Disease"/>
            <person name="Wu L."/>
            <person name="Ma J."/>
        </authorList>
    </citation>
    <scope>NUCLEOTIDE SEQUENCE [LARGE SCALE GENOMIC DNA]</scope>
    <source>
        <strain evidence="8">CGMCC 4.7093</strain>
    </source>
</reference>
<keyword evidence="4" id="KW-0804">Transcription</keyword>
<feature type="non-terminal residue" evidence="7">
    <location>
        <position position="240"/>
    </location>
</feature>
<dbReference type="InterPro" id="IPR011990">
    <property type="entry name" value="TPR-like_helical_dom_sf"/>
</dbReference>
<dbReference type="Gene3D" id="1.25.40.10">
    <property type="entry name" value="Tetratricopeptide repeat domain"/>
    <property type="match status" value="1"/>
</dbReference>
<proteinExistence type="inferred from homology"/>
<dbReference type="Pfam" id="PF00486">
    <property type="entry name" value="Trans_reg_C"/>
    <property type="match status" value="1"/>
</dbReference>
<feature type="DNA-binding region" description="OmpR/PhoB-type" evidence="5">
    <location>
        <begin position="1"/>
        <end position="105"/>
    </location>
</feature>
<evidence type="ECO:0000313" key="8">
    <source>
        <dbReference type="Proteomes" id="UP001595947"/>
    </source>
</evidence>
<comment type="similarity">
    <text evidence="1">Belongs to the AfsR/DnrI/RedD regulatory family.</text>
</comment>
<comment type="caution">
    <text evidence="7">The sequence shown here is derived from an EMBL/GenBank/DDBJ whole genome shotgun (WGS) entry which is preliminary data.</text>
</comment>
<dbReference type="Proteomes" id="UP001595947">
    <property type="component" value="Unassembled WGS sequence"/>
</dbReference>
<dbReference type="InterPro" id="IPR016032">
    <property type="entry name" value="Sig_transdc_resp-reg_C-effctor"/>
</dbReference>
<sequence length="240" mass="24717">MGVLSVGELSVGVLGDVRAAIDGRPLDLGGPRQRAVLGMLVAAGGRIVSTDRFVEDLWSGEPPPKALGALQAYVSHLRRLLEPGRAPRTPASVLVSAAPGYRLALPPEQVDAWDLARLVEAARSAPPAEALDLAGRALARWTGTPFAAYADEPWAAREATRLAEVHATAAEVAGEAALALGRPAAAVGVLDDLARAAPLRESGVALLARVLAGAGRTGDALAGLRAARELLADEPGLDHR</sequence>
<accession>A0ABV9YLF3</accession>
<dbReference type="SUPFAM" id="SSF48452">
    <property type="entry name" value="TPR-like"/>
    <property type="match status" value="1"/>
</dbReference>
<dbReference type="PROSITE" id="PS51755">
    <property type="entry name" value="OMPR_PHOB"/>
    <property type="match status" value="1"/>
</dbReference>
<dbReference type="RefSeq" id="WP_378036798.1">
    <property type="nucleotide sequence ID" value="NZ_JBHSIV010000013.1"/>
</dbReference>
<evidence type="ECO:0000256" key="1">
    <source>
        <dbReference type="ARBA" id="ARBA00005820"/>
    </source>
</evidence>
<protein>
    <submittedName>
        <fullName evidence="7">BTAD domain-containing putative transcriptional regulator</fullName>
    </submittedName>
</protein>
<dbReference type="InterPro" id="IPR005158">
    <property type="entry name" value="BTAD"/>
</dbReference>
<dbReference type="SMART" id="SM00862">
    <property type="entry name" value="Trans_reg_C"/>
    <property type="match status" value="1"/>
</dbReference>
<keyword evidence="3 5" id="KW-0238">DNA-binding</keyword>
<name>A0ABV9YLF3_9PSEU</name>